<evidence type="ECO:0000256" key="11">
    <source>
        <dbReference type="ARBA" id="ARBA00022989"/>
    </source>
</evidence>
<dbReference type="PANTHER" id="PTHR27002:SF926">
    <property type="entry name" value="OS07G0535800 PROTEIN"/>
    <property type="match status" value="1"/>
</dbReference>
<dbReference type="InterPro" id="IPR021820">
    <property type="entry name" value="S-locus_recpt_kinase_C"/>
</dbReference>
<feature type="chain" id="PRO_5029490550" description="Receptor-like serine/threonine-protein kinase" evidence="20">
    <location>
        <begin position="26"/>
        <end position="806"/>
    </location>
</feature>
<dbReference type="PROSITE" id="PS00108">
    <property type="entry name" value="PROTEIN_KINASE_ST"/>
    <property type="match status" value="1"/>
</dbReference>
<evidence type="ECO:0000256" key="4">
    <source>
        <dbReference type="ARBA" id="ARBA00022679"/>
    </source>
</evidence>
<dbReference type="FunFam" id="3.30.200.20:FF:000330">
    <property type="entry name" value="G-type lectin S-receptor-like serine/threonine-protein kinase At4g03230"/>
    <property type="match status" value="1"/>
</dbReference>
<keyword evidence="25" id="KW-1185">Reference proteome</keyword>
<evidence type="ECO:0000256" key="14">
    <source>
        <dbReference type="ARBA" id="ARBA00023170"/>
    </source>
</evidence>
<evidence type="ECO:0000313" key="25">
    <source>
        <dbReference type="Proteomes" id="UP000594261"/>
    </source>
</evidence>
<dbReference type="InParanoid" id="A0A7N2LQ59"/>
<reference evidence="24 25" key="1">
    <citation type="journal article" date="2016" name="G3 (Bethesda)">
        <title>First Draft Assembly and Annotation of the Genome of a California Endemic Oak Quercus lobata Nee (Fagaceae).</title>
        <authorList>
            <person name="Sork V.L."/>
            <person name="Fitz-Gibbon S.T."/>
            <person name="Puiu D."/>
            <person name="Crepeau M."/>
            <person name="Gugger P.F."/>
            <person name="Sherman R."/>
            <person name="Stevens K."/>
            <person name="Langley C.H."/>
            <person name="Pellegrini M."/>
            <person name="Salzberg S.L."/>
        </authorList>
    </citation>
    <scope>NUCLEOTIDE SEQUENCE [LARGE SCALE GENOMIC DNA]</scope>
    <source>
        <strain evidence="24 25">cv. SW786</strain>
    </source>
</reference>
<dbReference type="InterPro" id="IPR003609">
    <property type="entry name" value="Pan_app"/>
</dbReference>
<feature type="transmembrane region" description="Helical" evidence="19">
    <location>
        <begin position="394"/>
        <end position="413"/>
    </location>
</feature>
<dbReference type="PROSITE" id="PS50011">
    <property type="entry name" value="PROTEIN_KINASE_DOM"/>
    <property type="match status" value="1"/>
</dbReference>
<evidence type="ECO:0000256" key="18">
    <source>
        <dbReference type="PIRNR" id="PIRNR000641"/>
    </source>
</evidence>
<evidence type="ECO:0000259" key="22">
    <source>
        <dbReference type="PROSITE" id="PS50927"/>
    </source>
</evidence>
<evidence type="ECO:0000259" key="23">
    <source>
        <dbReference type="PROSITE" id="PS50948"/>
    </source>
</evidence>
<dbReference type="Pfam" id="PF07714">
    <property type="entry name" value="PK_Tyr_Ser-Thr"/>
    <property type="match status" value="1"/>
</dbReference>
<keyword evidence="11 19" id="KW-1133">Transmembrane helix</keyword>
<evidence type="ECO:0000256" key="10">
    <source>
        <dbReference type="ARBA" id="ARBA00022840"/>
    </source>
</evidence>
<evidence type="ECO:0000256" key="6">
    <source>
        <dbReference type="ARBA" id="ARBA00022729"/>
    </source>
</evidence>
<accession>A0A7N2LQ59</accession>
<dbReference type="SMART" id="SM00108">
    <property type="entry name" value="B_lectin"/>
    <property type="match status" value="1"/>
</dbReference>
<dbReference type="Pfam" id="PF11883">
    <property type="entry name" value="DUF3403"/>
    <property type="match status" value="1"/>
</dbReference>
<dbReference type="SMART" id="SM00220">
    <property type="entry name" value="S_TKc"/>
    <property type="match status" value="1"/>
</dbReference>
<evidence type="ECO:0000256" key="9">
    <source>
        <dbReference type="ARBA" id="ARBA00022777"/>
    </source>
</evidence>
<evidence type="ECO:0000256" key="1">
    <source>
        <dbReference type="ARBA" id="ARBA00004251"/>
    </source>
</evidence>
<proteinExistence type="inferred from homology"/>
<dbReference type="GO" id="GO:0030246">
    <property type="term" value="F:carbohydrate binding"/>
    <property type="evidence" value="ECO:0007669"/>
    <property type="project" value="UniProtKB-KW"/>
</dbReference>
<dbReference type="SUPFAM" id="SSF56112">
    <property type="entry name" value="Protein kinase-like (PK-like)"/>
    <property type="match status" value="1"/>
</dbReference>
<dbReference type="InterPro" id="IPR001245">
    <property type="entry name" value="Ser-Thr/Tyr_kinase_cat_dom"/>
</dbReference>
<feature type="domain" description="Protein kinase" evidence="21">
    <location>
        <begin position="479"/>
        <end position="764"/>
    </location>
</feature>
<dbReference type="Gene3D" id="2.90.10.10">
    <property type="entry name" value="Bulb-type lectin domain"/>
    <property type="match status" value="1"/>
</dbReference>
<comment type="similarity">
    <text evidence="18">Belongs to the protein kinase superfamily. Ser/Thr protein kinase family.</text>
</comment>
<dbReference type="Pfam" id="PF01453">
    <property type="entry name" value="B_lectin"/>
    <property type="match status" value="1"/>
</dbReference>
<dbReference type="EC" id="2.7.11.1" evidence="18"/>
<dbReference type="InterPro" id="IPR008271">
    <property type="entry name" value="Ser/Thr_kinase_AS"/>
</dbReference>
<keyword evidence="7" id="KW-0430">Lectin</keyword>
<evidence type="ECO:0000256" key="16">
    <source>
        <dbReference type="ARBA" id="ARBA00047899"/>
    </source>
</evidence>
<keyword evidence="3 18" id="KW-0723">Serine/threonine-protein kinase</keyword>
<keyword evidence="2" id="KW-1003">Cell membrane</keyword>
<dbReference type="Pfam" id="PF08276">
    <property type="entry name" value="PAN_2"/>
    <property type="match status" value="1"/>
</dbReference>
<dbReference type="GO" id="GO:0004674">
    <property type="term" value="F:protein serine/threonine kinase activity"/>
    <property type="evidence" value="ECO:0007669"/>
    <property type="project" value="UniProtKB-KW"/>
</dbReference>
<evidence type="ECO:0000256" key="20">
    <source>
        <dbReference type="SAM" id="SignalP"/>
    </source>
</evidence>
<keyword evidence="14" id="KW-0675">Receptor</keyword>
<keyword evidence="15" id="KW-0325">Glycoprotein</keyword>
<evidence type="ECO:0000256" key="8">
    <source>
        <dbReference type="ARBA" id="ARBA00022741"/>
    </source>
</evidence>
<dbReference type="Gene3D" id="3.30.200.20">
    <property type="entry name" value="Phosphorylase Kinase, domain 1"/>
    <property type="match status" value="1"/>
</dbReference>
<feature type="domain" description="Apple" evidence="23">
    <location>
        <begin position="293"/>
        <end position="376"/>
    </location>
</feature>
<dbReference type="FunFam" id="1.10.510.10:FF:000060">
    <property type="entry name" value="G-type lectin S-receptor-like serine/threonine-protein kinase"/>
    <property type="match status" value="1"/>
</dbReference>
<dbReference type="EMBL" id="LRBV02000005">
    <property type="status" value="NOT_ANNOTATED_CDS"/>
    <property type="molecule type" value="Genomic_DNA"/>
</dbReference>
<keyword evidence="4 18" id="KW-0808">Transferase</keyword>
<evidence type="ECO:0000256" key="12">
    <source>
        <dbReference type="ARBA" id="ARBA00023136"/>
    </source>
</evidence>
<dbReference type="InterPro" id="IPR000719">
    <property type="entry name" value="Prot_kinase_dom"/>
</dbReference>
<keyword evidence="5 19" id="KW-0812">Transmembrane</keyword>
<comment type="catalytic activity">
    <reaction evidence="17 18">
        <text>L-seryl-[protein] + ATP = O-phospho-L-seryl-[protein] + ADP + H(+)</text>
        <dbReference type="Rhea" id="RHEA:17989"/>
        <dbReference type="Rhea" id="RHEA-COMP:9863"/>
        <dbReference type="Rhea" id="RHEA-COMP:11604"/>
        <dbReference type="ChEBI" id="CHEBI:15378"/>
        <dbReference type="ChEBI" id="CHEBI:29999"/>
        <dbReference type="ChEBI" id="CHEBI:30616"/>
        <dbReference type="ChEBI" id="CHEBI:83421"/>
        <dbReference type="ChEBI" id="CHEBI:456216"/>
        <dbReference type="EC" id="2.7.11.1"/>
    </reaction>
</comment>
<evidence type="ECO:0000256" key="3">
    <source>
        <dbReference type="ARBA" id="ARBA00022527"/>
    </source>
</evidence>
<dbReference type="InterPro" id="IPR011009">
    <property type="entry name" value="Kinase-like_dom_sf"/>
</dbReference>
<keyword evidence="10 18" id="KW-0067">ATP-binding</keyword>
<dbReference type="Gramene" id="QL05p030683:mrna">
    <property type="protein sequence ID" value="QL05p030683:mrna"/>
    <property type="gene ID" value="QL05p030683"/>
</dbReference>
<keyword evidence="6 20" id="KW-0732">Signal</keyword>
<feature type="signal peptide" evidence="20">
    <location>
        <begin position="1"/>
        <end position="25"/>
    </location>
</feature>
<dbReference type="EnsemblPlants" id="QL05p030683:mrna">
    <property type="protein sequence ID" value="QL05p030683:mrna"/>
    <property type="gene ID" value="QL05p030683"/>
</dbReference>
<comment type="subcellular location">
    <subcellularLocation>
        <location evidence="1">Cell membrane</location>
        <topology evidence="1">Single-pass type I membrane protein</topology>
    </subcellularLocation>
</comment>
<comment type="catalytic activity">
    <reaction evidence="16 18">
        <text>L-threonyl-[protein] + ATP = O-phospho-L-threonyl-[protein] + ADP + H(+)</text>
        <dbReference type="Rhea" id="RHEA:46608"/>
        <dbReference type="Rhea" id="RHEA-COMP:11060"/>
        <dbReference type="Rhea" id="RHEA-COMP:11605"/>
        <dbReference type="ChEBI" id="CHEBI:15378"/>
        <dbReference type="ChEBI" id="CHEBI:30013"/>
        <dbReference type="ChEBI" id="CHEBI:30616"/>
        <dbReference type="ChEBI" id="CHEBI:61977"/>
        <dbReference type="ChEBI" id="CHEBI:456216"/>
        <dbReference type="EC" id="2.7.11.1"/>
    </reaction>
</comment>
<dbReference type="Proteomes" id="UP000594261">
    <property type="component" value="Chromosome 5"/>
</dbReference>
<dbReference type="SUPFAM" id="SSF51110">
    <property type="entry name" value="alpha-D-mannose-specific plant lectins"/>
    <property type="match status" value="1"/>
</dbReference>
<dbReference type="GO" id="GO:0005886">
    <property type="term" value="C:plasma membrane"/>
    <property type="evidence" value="ECO:0007669"/>
    <property type="project" value="UniProtKB-SubCell"/>
</dbReference>
<keyword evidence="9 18" id="KW-0418">Kinase</keyword>
<evidence type="ECO:0000256" key="17">
    <source>
        <dbReference type="ARBA" id="ARBA00048679"/>
    </source>
</evidence>
<evidence type="ECO:0000256" key="2">
    <source>
        <dbReference type="ARBA" id="ARBA00022475"/>
    </source>
</evidence>
<dbReference type="InterPro" id="IPR001480">
    <property type="entry name" value="Bulb-type_lectin_dom"/>
</dbReference>
<reference evidence="24" key="2">
    <citation type="submission" date="2021-01" db="UniProtKB">
        <authorList>
            <consortium name="EnsemblPlants"/>
        </authorList>
    </citation>
    <scope>IDENTIFICATION</scope>
</reference>
<evidence type="ECO:0000256" key="5">
    <source>
        <dbReference type="ARBA" id="ARBA00022692"/>
    </source>
</evidence>
<dbReference type="InterPro" id="IPR036426">
    <property type="entry name" value="Bulb-type_lectin_dom_sf"/>
</dbReference>
<dbReference type="Gene3D" id="1.10.510.10">
    <property type="entry name" value="Transferase(Phosphotransferase) domain 1"/>
    <property type="match status" value="1"/>
</dbReference>
<protein>
    <recommendedName>
        <fullName evidence="18">Receptor-like serine/threonine-protein kinase</fullName>
        <ecNumber evidence="18">2.7.11.1</ecNumber>
    </recommendedName>
</protein>
<evidence type="ECO:0000256" key="7">
    <source>
        <dbReference type="ARBA" id="ARBA00022734"/>
    </source>
</evidence>
<dbReference type="PIRSF" id="PIRSF000641">
    <property type="entry name" value="SRK"/>
    <property type="match status" value="1"/>
</dbReference>
<evidence type="ECO:0000256" key="15">
    <source>
        <dbReference type="ARBA" id="ARBA00023180"/>
    </source>
</evidence>
<feature type="domain" description="Bulb-type lectin" evidence="22">
    <location>
        <begin position="30"/>
        <end position="150"/>
    </location>
</feature>
<dbReference type="AlphaFoldDB" id="A0A7N2LQ59"/>
<dbReference type="PROSITE" id="PS50927">
    <property type="entry name" value="BULB_LECTIN"/>
    <property type="match status" value="1"/>
</dbReference>
<organism evidence="24 25">
    <name type="scientific">Quercus lobata</name>
    <name type="common">Valley oak</name>
    <dbReference type="NCBI Taxonomy" id="97700"/>
    <lineage>
        <taxon>Eukaryota</taxon>
        <taxon>Viridiplantae</taxon>
        <taxon>Streptophyta</taxon>
        <taxon>Embryophyta</taxon>
        <taxon>Tracheophyta</taxon>
        <taxon>Spermatophyta</taxon>
        <taxon>Magnoliopsida</taxon>
        <taxon>eudicotyledons</taxon>
        <taxon>Gunneridae</taxon>
        <taxon>Pentapetalae</taxon>
        <taxon>rosids</taxon>
        <taxon>fabids</taxon>
        <taxon>Fagales</taxon>
        <taxon>Fagaceae</taxon>
        <taxon>Quercus</taxon>
    </lineage>
</organism>
<dbReference type="GO" id="GO:0005524">
    <property type="term" value="F:ATP binding"/>
    <property type="evidence" value="ECO:0007669"/>
    <property type="project" value="UniProtKB-KW"/>
</dbReference>
<dbReference type="PANTHER" id="PTHR27002">
    <property type="entry name" value="RECEPTOR-LIKE SERINE/THREONINE-PROTEIN KINASE SD1-8"/>
    <property type="match status" value="1"/>
</dbReference>
<dbReference type="PROSITE" id="PS50948">
    <property type="entry name" value="PAN"/>
    <property type="match status" value="1"/>
</dbReference>
<name>A0A7N2LQ59_QUELO</name>
<dbReference type="CDD" id="cd14066">
    <property type="entry name" value="STKc_IRAK"/>
    <property type="match status" value="1"/>
</dbReference>
<evidence type="ECO:0000313" key="24">
    <source>
        <dbReference type="EnsemblPlants" id="QL05p030683:mrna"/>
    </source>
</evidence>
<keyword evidence="12 19" id="KW-0472">Membrane</keyword>
<keyword evidence="8 18" id="KW-0547">Nucleotide-binding</keyword>
<evidence type="ECO:0000259" key="21">
    <source>
        <dbReference type="PROSITE" id="PS50011"/>
    </source>
</evidence>
<dbReference type="InterPro" id="IPR024171">
    <property type="entry name" value="SRK-like_kinase"/>
</dbReference>
<evidence type="ECO:0000256" key="19">
    <source>
        <dbReference type="SAM" id="Phobius"/>
    </source>
</evidence>
<evidence type="ECO:0000256" key="13">
    <source>
        <dbReference type="ARBA" id="ARBA00023157"/>
    </source>
</evidence>
<keyword evidence="13" id="KW-1015">Disulfide bond</keyword>
<dbReference type="OMA" id="CEIWSTG"/>
<sequence length="806" mass="90847">MANRIRKLILGLLCLLLFYLGPSSSQSQVPTTLVQGQELVFLTELYSASGKFKIGFIDLTGGPGYIGIWYNDNRFRENNTLWVANRDNPVQNARSLTIDDNGDLKITYNGDRSFVLYSGHEASNVSAVLLNTGNFVLSEISSGRQLWQSFDYPSHVLLPGMKLGVNRKTGQRWFLTSWRSQEVTASGNFTFGLHPNRTDQLVILLHGDIYWTSGYVNVNSSSFRLTNSNYSFDYTSNENETYFSYSAAADIYSPQLSINYLGVLSDDKGAIVNCTSDSSYLNEGCVAKVNLQCRSLNETFSRLFGSWHDDGFKFNEGDNLTLMDCKTKCLNNCSCVAYASTNEENQTGCEIWSTGPGIASTDASKRRTIYFLAKNVANGYQKKKNIANRRLNRWWIWLIMAVGAIIFSLLCLLGNAKWKKCRVEGERKKKQKLLIQEIGGNAIPSTVHDKVKKQNKDGQASHELQIFSFESISEATNNFSTENKLGEGGFGPVYKGKLFDGPEIAIKRLSRSSGQGLVEFKNEVILIAKLQHTNLVRLLGFCIQEEEKLLIYEYMPNKSLDFFLFDSTKKYLLSWRTRFNIIEGIAQGLVYLHKYSRLRVIHRDLKASNILLDEEMNPKISDFGIAKIFGLKGLEENTNRVVGTYSLVTFYFNGYMSPEYAMNGVVSIKIDVFSFGVLLLEIMSGKKNNSRYHFEYPLNLIEYAWQLWNKGKSLELIDPAILEESHPPFEALRCIHIGLLCVQDQAKDRPTMPDVVSMLSNETLKLSSPKQPAFFTNTIAEDLGVSEIKPENSSGNSVTISVMEAR</sequence>
<dbReference type="CDD" id="cd00028">
    <property type="entry name" value="B_lectin"/>
    <property type="match status" value="1"/>
</dbReference>